<dbReference type="InterPro" id="IPR007110">
    <property type="entry name" value="Ig-like_dom"/>
</dbReference>
<feature type="signal peptide" evidence="26">
    <location>
        <begin position="1"/>
        <end position="20"/>
    </location>
</feature>
<comment type="subunit">
    <text evidence="25">A voltage-gated sodium (Nav) channel consists of an ion-conducting pore-forming alpha subunit functional on its own that is regulated by one or more beta subunits. Forms homodimers and homotrimers. SCN3B is non-covalently associated with alpha subunits and induces the formation of alpha subunit oligomers, including trimers. Interacts with SCN5A/Nav1.5; regulatory subunit of SCN5A/Nav1.5. Interacts with SCN7A/Nav2.1; probable regulatory subunit of SCN7A/Nav2.1. Interacts with SCN10A; regulatory subunit of SCN10A/Nav1.8. Interacts with NFASC; probably involved in targeting the sodium channels to the nodes of Ranvier.</text>
</comment>
<keyword evidence="8" id="KW-0812">Transmembrane</keyword>
<dbReference type="Proteomes" id="UP000515159">
    <property type="component" value="Chromosome 11"/>
</dbReference>
<dbReference type="InterPro" id="IPR027098">
    <property type="entry name" value="Na_channel_b1/b3"/>
</dbReference>
<evidence type="ECO:0000256" key="10">
    <source>
        <dbReference type="ARBA" id="ARBA00022882"/>
    </source>
</evidence>
<evidence type="ECO:0000256" key="14">
    <source>
        <dbReference type="ARBA" id="ARBA00023136"/>
    </source>
</evidence>
<evidence type="ECO:0000256" key="11">
    <source>
        <dbReference type="ARBA" id="ARBA00022989"/>
    </source>
</evidence>
<keyword evidence="18" id="KW-0966">Cell projection</keyword>
<dbReference type="GO" id="GO:0005272">
    <property type="term" value="F:sodium channel activity"/>
    <property type="evidence" value="ECO:0007669"/>
    <property type="project" value="UniProtKB-KW"/>
</dbReference>
<dbReference type="AlphaFoldDB" id="A0A6P8NJH3"/>
<dbReference type="GO" id="GO:0086091">
    <property type="term" value="P:regulation of heart rate by cardiac conduction"/>
    <property type="evidence" value="ECO:0007669"/>
    <property type="project" value="TreeGrafter"/>
</dbReference>
<evidence type="ECO:0000256" key="7">
    <source>
        <dbReference type="ARBA" id="ARBA00022475"/>
    </source>
</evidence>
<evidence type="ECO:0000256" key="8">
    <source>
        <dbReference type="ARBA" id="ARBA00022692"/>
    </source>
</evidence>
<keyword evidence="28" id="KW-1185">Reference proteome</keyword>
<keyword evidence="20" id="KW-0393">Immunoglobulin domain</keyword>
<dbReference type="PANTHER" id="PTHR10546:SF2">
    <property type="entry name" value="SODIUM CHANNEL SUBUNIT BETA-1"/>
    <property type="match status" value="1"/>
</dbReference>
<dbReference type="GO" id="GO:0086002">
    <property type="term" value="P:cardiac muscle cell action potential involved in contraction"/>
    <property type="evidence" value="ECO:0007669"/>
    <property type="project" value="TreeGrafter"/>
</dbReference>
<evidence type="ECO:0000256" key="18">
    <source>
        <dbReference type="ARBA" id="ARBA00023273"/>
    </source>
</evidence>
<keyword evidence="12" id="KW-0915">Sodium</keyword>
<evidence type="ECO:0000256" key="26">
    <source>
        <dbReference type="SAM" id="SignalP"/>
    </source>
</evidence>
<gene>
    <name evidence="29" type="primary">SCN1B</name>
</gene>
<keyword evidence="11" id="KW-1133">Transmembrane helix</keyword>
<comment type="similarity">
    <text evidence="4">Belongs to the sodium channel auxiliary subunit SCN3B (TC 8.A.17) family.</text>
</comment>
<dbReference type="GO" id="GO:0043204">
    <property type="term" value="C:perikaryon"/>
    <property type="evidence" value="ECO:0007669"/>
    <property type="project" value="UniProtKB-SubCell"/>
</dbReference>
<accession>A0A6P8NJH3</accession>
<dbReference type="InterPro" id="IPR013106">
    <property type="entry name" value="Ig_V-set"/>
</dbReference>
<dbReference type="InterPro" id="IPR036179">
    <property type="entry name" value="Ig-like_dom_sf"/>
</dbReference>
<dbReference type="RefSeq" id="XP_033770689.1">
    <property type="nucleotide sequence ID" value="XM_033914798.1"/>
</dbReference>
<evidence type="ECO:0000256" key="19">
    <source>
        <dbReference type="ARBA" id="ARBA00023303"/>
    </source>
</evidence>
<dbReference type="FunFam" id="2.60.40.10:FF:000375">
    <property type="entry name" value="Sodium channel beta 1 subunit"/>
    <property type="match status" value="1"/>
</dbReference>
<dbReference type="Pfam" id="PF07686">
    <property type="entry name" value="V-set"/>
    <property type="match status" value="1"/>
</dbReference>
<dbReference type="GeneID" id="117345723"/>
<evidence type="ECO:0000256" key="17">
    <source>
        <dbReference type="ARBA" id="ARBA00023201"/>
    </source>
</evidence>
<dbReference type="GO" id="GO:0030424">
    <property type="term" value="C:axon"/>
    <property type="evidence" value="ECO:0007669"/>
    <property type="project" value="UniProtKB-SubCell"/>
</dbReference>
<keyword evidence="15" id="KW-1015">Disulfide bond</keyword>
<comment type="similarity">
    <text evidence="21">Belongs to the sodium channel auxiliary subunit SCN1B (TC 8.A.17) family.</text>
</comment>
<evidence type="ECO:0000256" key="13">
    <source>
        <dbReference type="ARBA" id="ARBA00023065"/>
    </source>
</evidence>
<dbReference type="GO" id="GO:0019871">
    <property type="term" value="F:sodium channel inhibitor activity"/>
    <property type="evidence" value="ECO:0007669"/>
    <property type="project" value="TreeGrafter"/>
</dbReference>
<feature type="domain" description="Ig-like" evidence="27">
    <location>
        <begin position="2"/>
        <end position="137"/>
    </location>
</feature>
<evidence type="ECO:0000256" key="6">
    <source>
        <dbReference type="ARBA" id="ARBA00022461"/>
    </source>
</evidence>
<evidence type="ECO:0000256" key="23">
    <source>
        <dbReference type="ARBA" id="ARBA00045714"/>
    </source>
</evidence>
<keyword evidence="17" id="KW-0739">Sodium transport</keyword>
<evidence type="ECO:0000256" key="12">
    <source>
        <dbReference type="ARBA" id="ARBA00023053"/>
    </source>
</evidence>
<dbReference type="GO" id="GO:0001518">
    <property type="term" value="C:voltage-gated sodium channel complex"/>
    <property type="evidence" value="ECO:0007669"/>
    <property type="project" value="InterPro"/>
</dbReference>
<evidence type="ECO:0000256" key="15">
    <source>
        <dbReference type="ARBA" id="ARBA00023157"/>
    </source>
</evidence>
<feature type="chain" id="PRO_5027640332" description="Sodium channel regulatory subunit beta-1" evidence="26">
    <location>
        <begin position="21"/>
        <end position="216"/>
    </location>
</feature>
<evidence type="ECO:0000313" key="29">
    <source>
        <dbReference type="RefSeq" id="XP_033770689.1"/>
    </source>
</evidence>
<dbReference type="PROSITE" id="PS50835">
    <property type="entry name" value="IG_LIKE"/>
    <property type="match status" value="1"/>
</dbReference>
<keyword evidence="19 29" id="KW-0407">Ion channel</keyword>
<evidence type="ECO:0000256" key="1">
    <source>
        <dbReference type="ARBA" id="ARBA00004251"/>
    </source>
</evidence>
<evidence type="ECO:0000256" key="25">
    <source>
        <dbReference type="ARBA" id="ARBA00049669"/>
    </source>
</evidence>
<dbReference type="PANTHER" id="PTHR10546">
    <property type="entry name" value="SODIUM CHANNEL SUBUNIT BETA-1 AND 3"/>
    <property type="match status" value="1"/>
</dbReference>
<evidence type="ECO:0000256" key="20">
    <source>
        <dbReference type="ARBA" id="ARBA00023319"/>
    </source>
</evidence>
<keyword evidence="6" id="KW-0894">Sodium channel</keyword>
<name>A0A6P8NJH3_GEOSA</name>
<keyword evidence="10" id="KW-0851">Voltage-gated channel</keyword>
<comment type="subcellular location">
    <subcellularLocation>
        <location evidence="1">Cell membrane</location>
        <topology evidence="1">Single-pass type I membrane protein</topology>
    </subcellularLocation>
    <subcellularLocation>
        <location evidence="3">Cell projection</location>
        <location evidence="3">Axon</location>
    </subcellularLocation>
    <subcellularLocation>
        <location evidence="2">Perikaryon</location>
    </subcellularLocation>
</comment>
<dbReference type="GO" id="GO:0044325">
    <property type="term" value="F:transmembrane transporter binding"/>
    <property type="evidence" value="ECO:0007669"/>
    <property type="project" value="TreeGrafter"/>
</dbReference>
<evidence type="ECO:0000256" key="9">
    <source>
        <dbReference type="ARBA" id="ARBA00022729"/>
    </source>
</evidence>
<keyword evidence="9 26" id="KW-0732">Signal</keyword>
<evidence type="ECO:0000256" key="24">
    <source>
        <dbReference type="ARBA" id="ARBA00047180"/>
    </source>
</evidence>
<keyword evidence="7" id="KW-1003">Cell membrane</keyword>
<keyword evidence="5" id="KW-0813">Transport</keyword>
<dbReference type="InterPro" id="IPR013783">
    <property type="entry name" value="Ig-like_fold"/>
</dbReference>
<evidence type="ECO:0000313" key="28">
    <source>
        <dbReference type="Proteomes" id="UP000515159"/>
    </source>
</evidence>
<organism evidence="28 29">
    <name type="scientific">Geotrypetes seraphini</name>
    <name type="common">Gaboon caecilian</name>
    <name type="synonym">Caecilia seraphini</name>
    <dbReference type="NCBI Taxonomy" id="260995"/>
    <lineage>
        <taxon>Eukaryota</taxon>
        <taxon>Metazoa</taxon>
        <taxon>Chordata</taxon>
        <taxon>Craniata</taxon>
        <taxon>Vertebrata</taxon>
        <taxon>Euteleostomi</taxon>
        <taxon>Amphibia</taxon>
        <taxon>Gymnophiona</taxon>
        <taxon>Geotrypetes</taxon>
    </lineage>
</organism>
<protein>
    <recommendedName>
        <fullName evidence="24">Sodium channel regulatory subunit beta-1</fullName>
    </recommendedName>
    <alternativeName>
        <fullName evidence="22">Sodium channel regulatory subunit beta-3</fullName>
    </alternativeName>
</protein>
<evidence type="ECO:0000256" key="5">
    <source>
        <dbReference type="ARBA" id="ARBA00022448"/>
    </source>
</evidence>
<reference evidence="29" key="1">
    <citation type="submission" date="2025-08" db="UniProtKB">
        <authorList>
            <consortium name="RefSeq"/>
        </authorList>
    </citation>
    <scope>IDENTIFICATION</scope>
</reference>
<evidence type="ECO:0000256" key="3">
    <source>
        <dbReference type="ARBA" id="ARBA00004489"/>
    </source>
</evidence>
<evidence type="ECO:0000259" key="27">
    <source>
        <dbReference type="PROSITE" id="PS50835"/>
    </source>
</evidence>
<dbReference type="SUPFAM" id="SSF48726">
    <property type="entry name" value="Immunoglobulin"/>
    <property type="match status" value="1"/>
</dbReference>
<evidence type="ECO:0000256" key="21">
    <source>
        <dbReference type="ARBA" id="ARBA00024210"/>
    </source>
</evidence>
<evidence type="ECO:0000256" key="2">
    <source>
        <dbReference type="ARBA" id="ARBA00004484"/>
    </source>
</evidence>
<sequence length="216" mass="24179">MPCSAQILLLCLMSVSACSAGCVEVDSGTEAVNGNSFKINCISCKKRGETTATAFTEWLFKGKQDSDYTLIFQYISQVASIHDERFTERLAWSGTNHTNDIQDMSITITNVTFNHTGDYKCTVNRTLHFEAHEFLINVTKYVHLTVVEKGDGGYGCKPWLMTLLLAPCSEVEKCCNETHILTRHTIERTCGVLKSCFCCLHLSGRFLQYSTQKVSM</sequence>
<proteinExistence type="inferred from homology"/>
<dbReference type="Gene3D" id="2.60.40.10">
    <property type="entry name" value="Immunoglobulins"/>
    <property type="match status" value="1"/>
</dbReference>
<evidence type="ECO:0000256" key="16">
    <source>
        <dbReference type="ARBA" id="ARBA00023180"/>
    </source>
</evidence>
<keyword evidence="16" id="KW-0325">Glycoprotein</keyword>
<evidence type="ECO:0000256" key="22">
    <source>
        <dbReference type="ARBA" id="ARBA00044530"/>
    </source>
</evidence>
<comment type="function">
    <text evidence="23">Regulatory subunit of multiple voltage-gated sodium (Nav) channels directly mediating the depolarization of excitable membranes. Navs, also called VGSCs (voltage-gated sodium channels) or VDSCs (voltage-dependent sodium channels), operate by switching between closed and open conformations depending on the voltage difference across the membrane. In the open conformation they allow Na(+) ions to selectively pass through the pore, along their electrochemical gradient. The influx of Na+ ions provokes membrane depolarization, initiating the propagation of electrical signals throughout cells and tissues. The accessory beta subunits participate in localization and functional modulation of the Nav channels. Modulates the activity of SCN1A/Nav1.1, SCN2A/Nav1.2, SCN3A/Nav1.3, SCN4A/Nav1.4, SCN5A/Nav1.5, SCN8A/Nav1.6, SCN9A/Nav1.7 and SCN10A/Nav1.8.</text>
</comment>
<keyword evidence="13" id="KW-0406">Ion transport</keyword>
<evidence type="ECO:0000256" key="4">
    <source>
        <dbReference type="ARBA" id="ARBA00010404"/>
    </source>
</evidence>
<keyword evidence="14" id="KW-0472">Membrane</keyword>
<dbReference type="CTD" id="6324"/>